<reference evidence="1 2" key="1">
    <citation type="journal article" date="2011" name="J. Bacteriol.">
        <title>Complete genome sequence of the industrial strain Bacillus megaterium WSH-002.</title>
        <authorList>
            <person name="Liu L."/>
            <person name="Li Y."/>
            <person name="Zhang J."/>
            <person name="Zou W."/>
            <person name="Zhou Z."/>
            <person name="Liu J."/>
            <person name="Li X."/>
            <person name="Wang L."/>
            <person name="Chen J."/>
        </authorList>
    </citation>
    <scope>NUCLEOTIDE SEQUENCE [LARGE SCALE GENOMIC DNA]</scope>
    <source>
        <strain evidence="1 2">WSH-002</strain>
    </source>
</reference>
<organism evidence="1 2">
    <name type="scientific">Priestia megaterium (strain WSH-002)</name>
    <name type="common">Bacillus megaterium</name>
    <dbReference type="NCBI Taxonomy" id="1006007"/>
    <lineage>
        <taxon>Bacteria</taxon>
        <taxon>Bacillati</taxon>
        <taxon>Bacillota</taxon>
        <taxon>Bacilli</taxon>
        <taxon>Bacillales</taxon>
        <taxon>Bacillaceae</taxon>
        <taxon>Priestia</taxon>
    </lineage>
</organism>
<accession>A0A8D4BQ40</accession>
<dbReference type="Proteomes" id="UP000001283">
    <property type="component" value="Chromosome"/>
</dbReference>
<dbReference type="KEGG" id="bmh:BMWSH_4038"/>
<gene>
    <name evidence="1" type="ORF">BMWSH_4038</name>
</gene>
<dbReference type="AlphaFoldDB" id="A0A8D4BQ40"/>
<proteinExistence type="predicted"/>
<sequence length="44" mass="5213">MVCYKTRIFYERSIEMEMSLEHGNDAGSEQLIDRILDFLEDDAK</sequence>
<protein>
    <submittedName>
        <fullName evidence="1">Uncharacterized protein</fullName>
    </submittedName>
</protein>
<evidence type="ECO:0000313" key="1">
    <source>
        <dbReference type="EMBL" id="AEN90918.1"/>
    </source>
</evidence>
<evidence type="ECO:0000313" key="2">
    <source>
        <dbReference type="Proteomes" id="UP000001283"/>
    </source>
</evidence>
<dbReference type="EMBL" id="CP003017">
    <property type="protein sequence ID" value="AEN90918.1"/>
    <property type="molecule type" value="Genomic_DNA"/>
</dbReference>
<name>A0A8D4BQ40_PRIMW</name>